<evidence type="ECO:0000256" key="1">
    <source>
        <dbReference type="SAM" id="MobiDB-lite"/>
    </source>
</evidence>
<sequence length="315" mass="36265">MINEKPGAGEGEIPESKLPSNNGENSEREQKFILTALVPQNGWMRPDGLSFACSQETHDACARNVLKQEFPEVFEELYSVTSESAYSSIRREIGRRGFVQLSNGQVMHPEHPLTEAQLKKLDQAGLKFEVTITEVEQRQYFTGMLESIRKGEYSNHTLMLIQQFFDNELRFLVNDEPEDAYEVFNAVTKGFLNGGEIRDAYQHTETRREYSIEPEGRFCVVVHYYKHAGDSGVMNTTTVYVLPAEKAPDYEEYFGNKRKEEETEDLEPIEKSNSTDFTEANDEIPERKKPKIKTPRIKGMSSRDKRNRLEKILDE</sequence>
<reference evidence="2 3" key="1">
    <citation type="journal article" date="2016" name="Nat. Commun.">
        <title>Thousands of microbial genomes shed light on interconnected biogeochemical processes in an aquifer system.</title>
        <authorList>
            <person name="Anantharaman K."/>
            <person name="Brown C.T."/>
            <person name="Hug L.A."/>
            <person name="Sharon I."/>
            <person name="Castelle C.J."/>
            <person name="Probst A.J."/>
            <person name="Thomas B.C."/>
            <person name="Singh A."/>
            <person name="Wilkins M.J."/>
            <person name="Karaoz U."/>
            <person name="Brodie E.L."/>
            <person name="Williams K.H."/>
            <person name="Hubbard S.S."/>
            <person name="Banfield J.F."/>
        </authorList>
    </citation>
    <scope>NUCLEOTIDE SEQUENCE [LARGE SCALE GENOMIC DNA]</scope>
</reference>
<feature type="region of interest" description="Disordered" evidence="1">
    <location>
        <begin position="1"/>
        <end position="26"/>
    </location>
</feature>
<evidence type="ECO:0000313" key="3">
    <source>
        <dbReference type="Proteomes" id="UP000178127"/>
    </source>
</evidence>
<dbReference type="STRING" id="1802620.A3D91_02610"/>
<proteinExistence type="predicted"/>
<dbReference type="AlphaFoldDB" id="A0A1F4V7U7"/>
<feature type="region of interest" description="Disordered" evidence="1">
    <location>
        <begin position="256"/>
        <end position="315"/>
    </location>
</feature>
<accession>A0A1F4V7U7</accession>
<comment type="caution">
    <text evidence="2">The sequence shown here is derived from an EMBL/GenBank/DDBJ whole genome shotgun (WGS) entry which is preliminary data.</text>
</comment>
<dbReference type="EMBL" id="MEVD01000015">
    <property type="protein sequence ID" value="OGC53282.1"/>
    <property type="molecule type" value="Genomic_DNA"/>
</dbReference>
<gene>
    <name evidence="2" type="ORF">A3D91_02610</name>
</gene>
<evidence type="ECO:0000313" key="2">
    <source>
        <dbReference type="EMBL" id="OGC53282.1"/>
    </source>
</evidence>
<name>A0A1F4V7U7_UNCKA</name>
<organism evidence="2 3">
    <name type="scientific">candidate division WWE3 bacterium RIFCSPHIGHO2_02_FULL_38_14</name>
    <dbReference type="NCBI Taxonomy" id="1802620"/>
    <lineage>
        <taxon>Bacteria</taxon>
        <taxon>Katanobacteria</taxon>
    </lineage>
</organism>
<feature type="compositionally biased region" description="Basic and acidic residues" evidence="1">
    <location>
        <begin position="301"/>
        <end position="315"/>
    </location>
</feature>
<protein>
    <submittedName>
        <fullName evidence="2">Uncharacterized protein</fullName>
    </submittedName>
</protein>
<dbReference type="Proteomes" id="UP000178127">
    <property type="component" value="Unassembled WGS sequence"/>
</dbReference>